<feature type="transmembrane region" description="Helical" evidence="1">
    <location>
        <begin position="20"/>
        <end position="43"/>
    </location>
</feature>
<comment type="caution">
    <text evidence="2">The sequence shown here is derived from an EMBL/GenBank/DDBJ whole genome shotgun (WGS) entry which is preliminary data.</text>
</comment>
<organism evidence="2 3">
    <name type="scientific">Paracoccus lutimaris</name>
    <dbReference type="NCBI Taxonomy" id="1490030"/>
    <lineage>
        <taxon>Bacteria</taxon>
        <taxon>Pseudomonadati</taxon>
        <taxon>Pseudomonadota</taxon>
        <taxon>Alphaproteobacteria</taxon>
        <taxon>Rhodobacterales</taxon>
        <taxon>Paracoccaceae</taxon>
        <taxon>Paracoccus</taxon>
    </lineage>
</organism>
<reference evidence="2 3" key="1">
    <citation type="submission" date="2018-07" db="EMBL/GenBank/DDBJ databases">
        <title>Genomic Encyclopedia of Type Strains, Phase III (KMG-III): the genomes of soil and plant-associated and newly described type strains.</title>
        <authorList>
            <person name="Whitman W."/>
        </authorList>
    </citation>
    <scope>NUCLEOTIDE SEQUENCE [LARGE SCALE GENOMIC DNA]</scope>
    <source>
        <strain evidence="2 3">CECT 8525</strain>
    </source>
</reference>
<dbReference type="Pfam" id="PF09948">
    <property type="entry name" value="PpoB2"/>
    <property type="match status" value="1"/>
</dbReference>
<gene>
    <name evidence="2" type="ORF">DFP89_104149</name>
</gene>
<evidence type="ECO:0000313" key="3">
    <source>
        <dbReference type="Proteomes" id="UP000253345"/>
    </source>
</evidence>
<dbReference type="AlphaFoldDB" id="A0A368Z2T2"/>
<feature type="transmembrane region" description="Helical" evidence="1">
    <location>
        <begin position="142"/>
        <end position="161"/>
    </location>
</feature>
<evidence type="ECO:0000313" key="2">
    <source>
        <dbReference type="EMBL" id="RCW86762.1"/>
    </source>
</evidence>
<dbReference type="Proteomes" id="UP000253345">
    <property type="component" value="Unassembled WGS sequence"/>
</dbReference>
<keyword evidence="1" id="KW-0812">Transmembrane</keyword>
<dbReference type="InterPro" id="IPR018688">
    <property type="entry name" value="PpoB2-like"/>
</dbReference>
<name>A0A368Z2T2_9RHOB</name>
<feature type="transmembrane region" description="Helical" evidence="1">
    <location>
        <begin position="55"/>
        <end position="88"/>
    </location>
</feature>
<proteinExistence type="predicted"/>
<dbReference type="EMBL" id="QPJL01000004">
    <property type="protein sequence ID" value="RCW86762.1"/>
    <property type="molecule type" value="Genomic_DNA"/>
</dbReference>
<keyword evidence="3" id="KW-1185">Reference proteome</keyword>
<feature type="transmembrane region" description="Helical" evidence="1">
    <location>
        <begin position="209"/>
        <end position="228"/>
    </location>
</feature>
<evidence type="ECO:0000256" key="1">
    <source>
        <dbReference type="SAM" id="Phobius"/>
    </source>
</evidence>
<feature type="transmembrane region" description="Helical" evidence="1">
    <location>
        <begin position="109"/>
        <end position="136"/>
    </location>
</feature>
<sequence>MSRAAAMLGQVQVALRGGPVPMLAGLTVAGFALTAALPAAFHLSTVCGQISVADIPALLAVGAVLPSFPALALGWLAMTLAMMPLLVAGPLAHVRRCSLPRRRARAMGLFALGYGICWALAGVVLAPAALLLALSLAQGTSAALMLGAALIWSASPVAQLAHNRCHRTLRIGAFGPAADRDCLRQGVTTGMACVATCWPWMLLPALTGAAHLAAMAAVAAFLLAARFAPAGPVRWRVPQALEVLFGPRYLTGLLARRPK</sequence>
<accession>A0A368Z2T2</accession>
<keyword evidence="1" id="KW-0472">Membrane</keyword>
<dbReference type="RefSeq" id="WP_181870262.1">
    <property type="nucleotide sequence ID" value="NZ_QPJL01000004.1"/>
</dbReference>
<keyword evidence="1" id="KW-1133">Transmembrane helix</keyword>
<protein>
    <submittedName>
        <fullName evidence="2">Putative metal-binding membrane protein</fullName>
    </submittedName>
</protein>